<name>A0A931B9I2_9ACTN</name>
<organism evidence="2 3">
    <name type="scientific">Streptacidiphilus fuscans</name>
    <dbReference type="NCBI Taxonomy" id="2789292"/>
    <lineage>
        <taxon>Bacteria</taxon>
        <taxon>Bacillati</taxon>
        <taxon>Actinomycetota</taxon>
        <taxon>Actinomycetes</taxon>
        <taxon>Kitasatosporales</taxon>
        <taxon>Streptomycetaceae</taxon>
        <taxon>Streptacidiphilus</taxon>
    </lineage>
</organism>
<keyword evidence="1" id="KW-1133">Transmembrane helix</keyword>
<feature type="transmembrane region" description="Helical" evidence="1">
    <location>
        <begin position="27"/>
        <end position="51"/>
    </location>
</feature>
<dbReference type="RefSeq" id="WP_196198578.1">
    <property type="nucleotide sequence ID" value="NZ_JADPRT010000025.1"/>
</dbReference>
<sequence length="83" mass="8179">MDRGALAVGVVVGGGATVRVCVEPGVVVVVAGAGAGAAWWVTVAVTVRVGVLTDREGLLLHAATTARTQAVAIATKTPFTPQG</sequence>
<evidence type="ECO:0000256" key="1">
    <source>
        <dbReference type="SAM" id="Phobius"/>
    </source>
</evidence>
<keyword evidence="1" id="KW-0472">Membrane</keyword>
<keyword evidence="3" id="KW-1185">Reference proteome</keyword>
<accession>A0A931B9I2</accession>
<evidence type="ECO:0000313" key="3">
    <source>
        <dbReference type="Proteomes" id="UP000657385"/>
    </source>
</evidence>
<comment type="caution">
    <text evidence="2">The sequence shown here is derived from an EMBL/GenBank/DDBJ whole genome shotgun (WGS) entry which is preliminary data.</text>
</comment>
<dbReference type="Proteomes" id="UP000657385">
    <property type="component" value="Unassembled WGS sequence"/>
</dbReference>
<keyword evidence="1" id="KW-0812">Transmembrane</keyword>
<dbReference type="AlphaFoldDB" id="A0A931B9I2"/>
<gene>
    <name evidence="2" type="ORF">I2501_37550</name>
</gene>
<evidence type="ECO:0000313" key="2">
    <source>
        <dbReference type="EMBL" id="MBF9073735.1"/>
    </source>
</evidence>
<proteinExistence type="predicted"/>
<dbReference type="EMBL" id="JADPRT010000025">
    <property type="protein sequence ID" value="MBF9073735.1"/>
    <property type="molecule type" value="Genomic_DNA"/>
</dbReference>
<reference evidence="2" key="1">
    <citation type="submission" date="2020-11" db="EMBL/GenBank/DDBJ databases">
        <title>Isolation and identification of active actinomycetes.</title>
        <authorList>
            <person name="Yu B."/>
        </authorList>
    </citation>
    <scope>NUCLEOTIDE SEQUENCE</scope>
    <source>
        <strain evidence="2">NEAU-YB345</strain>
    </source>
</reference>
<protein>
    <submittedName>
        <fullName evidence="2">Uncharacterized protein</fullName>
    </submittedName>
</protein>